<feature type="transmembrane region" description="Helical" evidence="1">
    <location>
        <begin position="340"/>
        <end position="362"/>
    </location>
</feature>
<proteinExistence type="predicted"/>
<dbReference type="PANTHER" id="PTHR39556">
    <property type="entry name" value="PROTEIN, PUTATIVE-RELATED"/>
    <property type="match status" value="1"/>
</dbReference>
<evidence type="ECO:0008006" key="4">
    <source>
        <dbReference type="Google" id="ProtNLM"/>
    </source>
</evidence>
<feature type="transmembrane region" description="Helical" evidence="1">
    <location>
        <begin position="395"/>
        <end position="413"/>
    </location>
</feature>
<dbReference type="PANTHER" id="PTHR39556:SF1">
    <property type="entry name" value="PROTEIN, PUTATIVE-RELATED"/>
    <property type="match status" value="1"/>
</dbReference>
<dbReference type="InterPro" id="IPR007294">
    <property type="entry name" value="DUF401"/>
</dbReference>
<name>A0A8A0RIY8_9FIRM</name>
<evidence type="ECO:0000256" key="1">
    <source>
        <dbReference type="SAM" id="Phobius"/>
    </source>
</evidence>
<feature type="transmembrane region" description="Helical" evidence="1">
    <location>
        <begin position="171"/>
        <end position="191"/>
    </location>
</feature>
<keyword evidence="3" id="KW-1185">Reference proteome</keyword>
<dbReference type="Proteomes" id="UP000662904">
    <property type="component" value="Chromosome"/>
</dbReference>
<keyword evidence="1" id="KW-1133">Transmembrane helix</keyword>
<keyword evidence="1" id="KW-0812">Transmembrane</keyword>
<accession>A0A8A0RIY8</accession>
<gene>
    <name evidence="2" type="ORF">H0A61_00733</name>
</gene>
<evidence type="ECO:0000313" key="2">
    <source>
        <dbReference type="EMBL" id="QSQ08411.1"/>
    </source>
</evidence>
<feature type="transmembrane region" description="Helical" evidence="1">
    <location>
        <begin position="27"/>
        <end position="50"/>
    </location>
</feature>
<dbReference type="EMBL" id="CP059066">
    <property type="protein sequence ID" value="QSQ08411.1"/>
    <property type="molecule type" value="Genomic_DNA"/>
</dbReference>
<dbReference type="Pfam" id="PF04165">
    <property type="entry name" value="DUF401"/>
    <property type="match status" value="1"/>
</dbReference>
<keyword evidence="1" id="KW-0472">Membrane</keyword>
<sequence length="414" mass="45083">MLSVTGLILAFLTIILLLKYKVNLGMAMVVGGIMVGIASGLGLTTVTLLWEGLIDKSTLELLAIVVMIGILGYIMKETGSLKKMLDSLLALINNPKVLLMSAPGLISLLSVPGGAIISAPMVDEIGNKLDLSPENKTSINIIYRHIWYMCYPLYQTLILASNLSGYDKLSIIAYNFPAMMAGIAASYYINFKNVSGNFGINKKRDLKDIMNLVKSLLPLILVLVLSLVFKIHFIPALAVGILTALLNDPAQDNKRDFVQIFSTGWNRAKTMIIPGINRGLIYSVAGIMMFRRVVEESGSIPVFSDFLLRMGIPLWLLVFIIPFMASFATGLNLASVGLTIPIFLHLLPGGTAGLGYIGLLFVSSKMGYLVSPMHLCIALTKEYFKANIAGVYRELIIPMIVITITALVTTFVLI</sequence>
<reference evidence="2" key="1">
    <citation type="submission" date="2020-07" db="EMBL/GenBank/DDBJ databases">
        <title>Koleobacter methoxysyntrophicus gen. nov., sp. nov., a novel anaerobic bacterium isolated from deep subsurface oil field and proposal of Koleobacterales ord. nov. in the phylum Firmicutes.</title>
        <authorList>
            <person name="Sakamoto S."/>
            <person name="Tamaki H."/>
        </authorList>
    </citation>
    <scope>NUCLEOTIDE SEQUENCE</scope>
    <source>
        <strain evidence="2">NRmbB1</strain>
    </source>
</reference>
<feature type="transmembrane region" description="Helical" evidence="1">
    <location>
        <begin position="57"/>
        <end position="75"/>
    </location>
</feature>
<feature type="transmembrane region" description="Helical" evidence="1">
    <location>
        <begin position="306"/>
        <end position="328"/>
    </location>
</feature>
<dbReference type="KEGG" id="kme:H0A61_00733"/>
<feature type="transmembrane region" description="Helical" evidence="1">
    <location>
        <begin position="212"/>
        <end position="245"/>
    </location>
</feature>
<evidence type="ECO:0000313" key="3">
    <source>
        <dbReference type="Proteomes" id="UP000662904"/>
    </source>
</evidence>
<dbReference type="AlphaFoldDB" id="A0A8A0RIY8"/>
<organism evidence="2 3">
    <name type="scientific">Koleobacter methoxysyntrophicus</name>
    <dbReference type="NCBI Taxonomy" id="2751313"/>
    <lineage>
        <taxon>Bacteria</taxon>
        <taxon>Bacillati</taxon>
        <taxon>Bacillota</taxon>
        <taxon>Clostridia</taxon>
        <taxon>Koleobacterales</taxon>
        <taxon>Koleobacteraceae</taxon>
        <taxon>Koleobacter</taxon>
    </lineage>
</organism>
<dbReference type="RefSeq" id="WP_206708625.1">
    <property type="nucleotide sequence ID" value="NZ_CP059066.1"/>
</dbReference>
<protein>
    <recommendedName>
        <fullName evidence="4">DUF401 family protein</fullName>
    </recommendedName>
</protein>
<feature type="transmembrane region" description="Helical" evidence="1">
    <location>
        <begin position="97"/>
        <end position="119"/>
    </location>
</feature>